<proteinExistence type="predicted"/>
<gene>
    <name evidence="2" type="ORF">C3L33_22281</name>
</gene>
<dbReference type="AlphaFoldDB" id="A0A6A4KKI7"/>
<name>A0A6A4KKI7_9ERIC</name>
<accession>A0A6A4KKI7</accession>
<organism evidence="2">
    <name type="scientific">Rhododendron williamsianum</name>
    <dbReference type="NCBI Taxonomy" id="262921"/>
    <lineage>
        <taxon>Eukaryota</taxon>
        <taxon>Viridiplantae</taxon>
        <taxon>Streptophyta</taxon>
        <taxon>Embryophyta</taxon>
        <taxon>Tracheophyta</taxon>
        <taxon>Spermatophyta</taxon>
        <taxon>Magnoliopsida</taxon>
        <taxon>eudicotyledons</taxon>
        <taxon>Gunneridae</taxon>
        <taxon>Pentapetalae</taxon>
        <taxon>asterids</taxon>
        <taxon>Ericales</taxon>
        <taxon>Ericaceae</taxon>
        <taxon>Ericoideae</taxon>
        <taxon>Rhodoreae</taxon>
        <taxon>Rhododendron</taxon>
    </lineage>
</organism>
<feature type="region of interest" description="Disordered" evidence="1">
    <location>
        <begin position="34"/>
        <end position="74"/>
    </location>
</feature>
<dbReference type="EMBL" id="QEFC01003997">
    <property type="protein sequence ID" value="KAE9445822.1"/>
    <property type="molecule type" value="Genomic_DNA"/>
</dbReference>
<reference evidence="2" key="1">
    <citation type="journal article" date="2019" name="Genome Biol. Evol.">
        <title>The Rhododendron genome and chromosomal organization provide insight into shared whole-genome duplications across the heath family (Ericaceae).</title>
        <authorList>
            <person name="Soza V.L."/>
            <person name="Lindsley D."/>
            <person name="Waalkes A."/>
            <person name="Ramage E."/>
            <person name="Patwardhan R.P."/>
            <person name="Burton J.N."/>
            <person name="Adey A."/>
            <person name="Kumar A."/>
            <person name="Qiu R."/>
            <person name="Shendure J."/>
            <person name="Hall B."/>
        </authorList>
    </citation>
    <scope>NUCLEOTIDE SEQUENCE</scope>
    <source>
        <strain evidence="2">RSF 1966-606</strain>
    </source>
</reference>
<feature type="compositionally biased region" description="Polar residues" evidence="1">
    <location>
        <begin position="43"/>
        <end position="53"/>
    </location>
</feature>
<comment type="caution">
    <text evidence="2">The sequence shown here is derived from an EMBL/GenBank/DDBJ whole genome shotgun (WGS) entry which is preliminary data.</text>
</comment>
<evidence type="ECO:0000313" key="2">
    <source>
        <dbReference type="EMBL" id="KAE9445822.1"/>
    </source>
</evidence>
<evidence type="ECO:0000256" key="1">
    <source>
        <dbReference type="SAM" id="MobiDB-lite"/>
    </source>
</evidence>
<sequence length="198" mass="22867">MQASQSRQWPTRLREEKILRQGWIILQFLNPTHPRPPPMISPPENQLSLPTDPTQRRRPRRLHPAFGSDRSAGLTTGTHVAASHLDTVLEKLKDILNNVGQSILQRSTNDHKSYEKPMFQDHKGVLWDEKRDVGVGDVNLKQTSTPLLILPNQRRFPWISYKLQNTLDIDRSYLWARYSAADITLKWSYALNVALSKK</sequence>
<dbReference type="OrthoDB" id="1739166at2759"/>
<protein>
    <submittedName>
        <fullName evidence="2">Uncharacterized protein</fullName>
    </submittedName>
</protein>
<feature type="non-terminal residue" evidence="2">
    <location>
        <position position="1"/>
    </location>
</feature>